<dbReference type="InterPro" id="IPR013320">
    <property type="entry name" value="ConA-like_dom_sf"/>
</dbReference>
<dbReference type="InterPro" id="IPR000757">
    <property type="entry name" value="Beta-glucanase-like"/>
</dbReference>
<accession>A0A7Y0FL06</accession>
<comment type="similarity">
    <text evidence="1">Belongs to the glycosyl hydrolase 16 family.</text>
</comment>
<dbReference type="SUPFAM" id="SSF49899">
    <property type="entry name" value="Concanavalin A-like lectins/glucanases"/>
    <property type="match status" value="1"/>
</dbReference>
<evidence type="ECO:0000256" key="1">
    <source>
        <dbReference type="ARBA" id="ARBA00006865"/>
    </source>
</evidence>
<dbReference type="Pfam" id="PF00722">
    <property type="entry name" value="Glyco_hydro_16"/>
    <property type="match status" value="1"/>
</dbReference>
<keyword evidence="4" id="KW-1185">Reference proteome</keyword>
<dbReference type="EMBL" id="JABBGH010000001">
    <property type="protein sequence ID" value="NML63871.1"/>
    <property type="molecule type" value="Genomic_DNA"/>
</dbReference>
<evidence type="ECO:0000259" key="2">
    <source>
        <dbReference type="PROSITE" id="PS51762"/>
    </source>
</evidence>
<dbReference type="PANTHER" id="PTHR10963">
    <property type="entry name" value="GLYCOSYL HYDROLASE-RELATED"/>
    <property type="match status" value="1"/>
</dbReference>
<dbReference type="GO" id="GO:0005975">
    <property type="term" value="P:carbohydrate metabolic process"/>
    <property type="evidence" value="ECO:0007669"/>
    <property type="project" value="InterPro"/>
</dbReference>
<dbReference type="PROSITE" id="PS51762">
    <property type="entry name" value="GH16_2"/>
    <property type="match status" value="1"/>
</dbReference>
<dbReference type="GO" id="GO:0004553">
    <property type="term" value="F:hydrolase activity, hydrolyzing O-glycosyl compounds"/>
    <property type="evidence" value="ECO:0007669"/>
    <property type="project" value="InterPro"/>
</dbReference>
<dbReference type="AlphaFoldDB" id="A0A7Y0FL06"/>
<keyword evidence="3" id="KW-0378">Hydrolase</keyword>
<protein>
    <submittedName>
        <fullName evidence="3">Glycoside hydrolase family 16 protein</fullName>
    </submittedName>
</protein>
<dbReference type="RefSeq" id="WP_169529204.1">
    <property type="nucleotide sequence ID" value="NZ_JABBGH010000001.1"/>
</dbReference>
<name>A0A7Y0FL06_9BACT</name>
<dbReference type="InterPro" id="IPR050546">
    <property type="entry name" value="Glycosyl_Hydrlase_16"/>
</dbReference>
<comment type="caution">
    <text evidence="3">The sequence shown here is derived from an EMBL/GenBank/DDBJ whole genome shotgun (WGS) entry which is preliminary data.</text>
</comment>
<evidence type="ECO:0000313" key="4">
    <source>
        <dbReference type="Proteomes" id="UP000559626"/>
    </source>
</evidence>
<reference evidence="3 4" key="1">
    <citation type="submission" date="2020-04" db="EMBL/GenBank/DDBJ databases">
        <title>Hymenobacter polaris sp. nov., isolated from Arctic soil.</title>
        <authorList>
            <person name="Dahal R.H."/>
        </authorList>
    </citation>
    <scope>NUCLEOTIDE SEQUENCE [LARGE SCALE GENOMIC DNA]</scope>
    <source>
        <strain evidence="3 4">RP-2-7</strain>
    </source>
</reference>
<dbReference type="CDD" id="cd08023">
    <property type="entry name" value="GH16_laminarinase_like"/>
    <property type="match status" value="1"/>
</dbReference>
<sequence>MAILHPSHPATAGLLLALLLSSCTESKDAVIPTPTPTPAVTNSETRDFAQYTELQWSDEFSGSGALDPAKWDYNTGNNNGWGNQELEVYTTSTDNVNQTGGNLVIQPIRQGTSPNYTYTSGRVLTKGRKDFQYGRIDVRAKLPKTQGIWPAIWMLGSDIDTNNWPKCGEIDIMELRGQKPTEILTTMHYADNGGSHQQSGIDAVKLPNNASFADDFHVFSVVRSQDQTRFYLDGQQYYALTKSNISQYPYPFNNNFFVVLNVAVGGNFLGNPDATTTFPQQMLVDYVRFYQYKS</sequence>
<feature type="domain" description="GH16" evidence="2">
    <location>
        <begin position="24"/>
        <end position="294"/>
    </location>
</feature>
<dbReference type="Gene3D" id="2.60.120.200">
    <property type="match status" value="1"/>
</dbReference>
<gene>
    <name evidence="3" type="ORF">HHL22_01505</name>
</gene>
<proteinExistence type="inferred from homology"/>
<dbReference type="Proteomes" id="UP000559626">
    <property type="component" value="Unassembled WGS sequence"/>
</dbReference>
<evidence type="ECO:0000313" key="3">
    <source>
        <dbReference type="EMBL" id="NML63871.1"/>
    </source>
</evidence>
<organism evidence="3 4">
    <name type="scientific">Hymenobacter polaris</name>
    <dbReference type="NCBI Taxonomy" id="2682546"/>
    <lineage>
        <taxon>Bacteria</taxon>
        <taxon>Pseudomonadati</taxon>
        <taxon>Bacteroidota</taxon>
        <taxon>Cytophagia</taxon>
        <taxon>Cytophagales</taxon>
        <taxon>Hymenobacteraceae</taxon>
        <taxon>Hymenobacter</taxon>
    </lineage>
</organism>
<dbReference type="PANTHER" id="PTHR10963:SF55">
    <property type="entry name" value="GLYCOSIDE HYDROLASE FAMILY 16 PROTEIN"/>
    <property type="match status" value="1"/>
</dbReference>